<feature type="region of interest" description="Disordered" evidence="2">
    <location>
        <begin position="595"/>
        <end position="704"/>
    </location>
</feature>
<evidence type="ECO:0000256" key="1">
    <source>
        <dbReference type="SAM" id="Coils"/>
    </source>
</evidence>
<evidence type="ECO:0000256" key="2">
    <source>
        <dbReference type="SAM" id="MobiDB-lite"/>
    </source>
</evidence>
<feature type="compositionally biased region" description="Acidic residues" evidence="2">
    <location>
        <begin position="621"/>
        <end position="636"/>
    </location>
</feature>
<protein>
    <submittedName>
        <fullName evidence="3">Uncharacterized protein</fullName>
    </submittedName>
</protein>
<dbReference type="RefSeq" id="WP_138655693.1">
    <property type="nucleotide sequence ID" value="NZ_CP040639.1"/>
</dbReference>
<gene>
    <name evidence="3" type="ORF">FGF80_18480</name>
</gene>
<keyword evidence="4" id="KW-1185">Reference proteome</keyword>
<dbReference type="Proteomes" id="UP000307562">
    <property type="component" value="Plasmid pNPA70"/>
</dbReference>
<dbReference type="EMBL" id="CP040639">
    <property type="protein sequence ID" value="QCW05236.1"/>
    <property type="molecule type" value="Genomic_DNA"/>
</dbReference>
<sequence length="704" mass="79916">MSNAYNAVEHGQYEQQYQERRNRIDRLKAAIEKCSRALEHGTRKHYLYIARRLHESIIPTIRKHTSKSLDDFDADLDGRADWSWGALSEFLRNAESIIATLETSDGSQSADLLTLQSAGYVDPTASARETVRRTLHSIACIAEQIGVVKGKYTKTAEAQGISGRTIGRVYKDPKMPFGDQVEAIVDIGTIKSMFVGGTNTGKSTAGEGQFQDYYWRNFVDGGTPTKCIDPVDMSVGENIFYDVPQQDDDLRDAREDMDLPPDFTDTDLEPEQEILIPLSPSLNNPTTKLPYDTEADEYVPEPFVVPASNISQELFVSVLTARVSNTEADTLREVYEAVDRERSDWSLKHLAEEVASRDELSDKHQRKAIRVIRSLQDMGFIRQRGEYELDWDRIFRSTDIVTSINQLVCRNDRERLFVLAWILEQMWERRNRTVHYPQMTMMLRELWAYVPQRNLEHDDDIAAALQGRIIYLLTRFLRQNRDVRTHVVGDTQNVADVNRGVREEFNRFCLFEASFSPAEKFFEWTGNQRVESFVGSITTDVGECGIVGMIGPAFEHTHVEYLAPVAMAPPSHHHHDKDDGNGFLVRCDLVDAEEPRAPATDDDCDWPVSVPGDLQIPTPEDLLEDDEDGDEGDETDVSPSEYHRKEARNRRRNGQSYRSIRDAIPNNPDTGNPYSVSTIKNWTDDVQSNTQGSNTGSMAELADD</sequence>
<dbReference type="AlphaFoldDB" id="A0A4P9TJT2"/>
<evidence type="ECO:0000313" key="3">
    <source>
        <dbReference type="EMBL" id="QCW05236.1"/>
    </source>
</evidence>
<evidence type="ECO:0000313" key="4">
    <source>
        <dbReference type="Proteomes" id="UP000307562"/>
    </source>
</evidence>
<organism evidence="3 4">
    <name type="scientific">Natrinema pallidum</name>
    <dbReference type="NCBI Taxonomy" id="69527"/>
    <lineage>
        <taxon>Archaea</taxon>
        <taxon>Methanobacteriati</taxon>
        <taxon>Methanobacteriota</taxon>
        <taxon>Stenosarchaea group</taxon>
        <taxon>Halobacteria</taxon>
        <taxon>Halobacteriales</taxon>
        <taxon>Natrialbaceae</taxon>
        <taxon>Natrinema</taxon>
    </lineage>
</organism>
<feature type="compositionally biased region" description="Polar residues" evidence="2">
    <location>
        <begin position="667"/>
        <end position="697"/>
    </location>
</feature>
<keyword evidence="1" id="KW-0175">Coiled coil</keyword>
<proteinExistence type="predicted"/>
<geneLocation type="plasmid" evidence="4">
    <name>pnpa70</name>
</geneLocation>
<dbReference type="KEGG" id="npl:FGF80_18480"/>
<keyword evidence="3" id="KW-0614">Plasmid</keyword>
<name>A0A4P9TJT2_9EURY</name>
<feature type="coiled-coil region" evidence="1">
    <location>
        <begin position="10"/>
        <end position="37"/>
    </location>
</feature>
<dbReference type="GeneID" id="96158125"/>
<reference evidence="4" key="1">
    <citation type="submission" date="2019-05" db="EMBL/GenBank/DDBJ databases">
        <title>Complete Genome Sequence and Methylation Pattern of the Halophilic Archaeon Natrinema pallidum BOL6-1.</title>
        <authorList>
            <person name="DasSarma P."/>
            <person name="DasSarma B.P."/>
            <person name="DasSarma S.L."/>
            <person name="Martinez F.L."/>
            <person name="Guzman D."/>
            <person name="Roberts R.J."/>
            <person name="DasSarma S."/>
        </authorList>
    </citation>
    <scope>NUCLEOTIDE SEQUENCE [LARGE SCALE GENOMIC DNA]</scope>
    <source>
        <strain evidence="4">BOL6-1</strain>
        <plasmid evidence="4">pnpa70</plasmid>
    </source>
</reference>
<accession>A0A4P9TJT2</accession>